<gene>
    <name evidence="1" type="ORF">OFUS_LOCUS8386</name>
</gene>
<dbReference type="OrthoDB" id="6501997at2759"/>
<sequence length="121" mass="13883">MVMIQMILVHLATALLLYGVTADQTTLQYTYTSYVYLWGETKQTFRVSAIVEVDEIGPAKGPYEGTEAVLYLVHLHHIKIDPIKDGKVIKDKSDVNKTAGERVKKRPLDEVYKKPFRFIQR</sequence>
<keyword evidence="2" id="KW-1185">Reference proteome</keyword>
<comment type="caution">
    <text evidence="1">The sequence shown here is derived from an EMBL/GenBank/DDBJ whole genome shotgun (WGS) entry which is preliminary data.</text>
</comment>
<reference evidence="1" key="1">
    <citation type="submission" date="2022-03" db="EMBL/GenBank/DDBJ databases">
        <authorList>
            <person name="Martin C."/>
        </authorList>
    </citation>
    <scope>NUCLEOTIDE SEQUENCE</scope>
</reference>
<dbReference type="AlphaFoldDB" id="A0A8J1UVC6"/>
<evidence type="ECO:0000313" key="1">
    <source>
        <dbReference type="EMBL" id="CAH1781876.1"/>
    </source>
</evidence>
<proteinExistence type="predicted"/>
<dbReference type="EMBL" id="CAIIXF020000004">
    <property type="protein sequence ID" value="CAH1781876.1"/>
    <property type="molecule type" value="Genomic_DNA"/>
</dbReference>
<evidence type="ECO:0000313" key="2">
    <source>
        <dbReference type="Proteomes" id="UP000749559"/>
    </source>
</evidence>
<name>A0A8J1UVC6_OWEFU</name>
<organism evidence="1 2">
    <name type="scientific">Owenia fusiformis</name>
    <name type="common">Polychaete worm</name>
    <dbReference type="NCBI Taxonomy" id="6347"/>
    <lineage>
        <taxon>Eukaryota</taxon>
        <taxon>Metazoa</taxon>
        <taxon>Spiralia</taxon>
        <taxon>Lophotrochozoa</taxon>
        <taxon>Annelida</taxon>
        <taxon>Polychaeta</taxon>
        <taxon>Sedentaria</taxon>
        <taxon>Canalipalpata</taxon>
        <taxon>Sabellida</taxon>
        <taxon>Oweniida</taxon>
        <taxon>Oweniidae</taxon>
        <taxon>Owenia</taxon>
    </lineage>
</organism>
<dbReference type="Proteomes" id="UP000749559">
    <property type="component" value="Unassembled WGS sequence"/>
</dbReference>
<feature type="non-terminal residue" evidence="1">
    <location>
        <position position="121"/>
    </location>
</feature>
<protein>
    <submittedName>
        <fullName evidence="1">Uncharacterized protein</fullName>
    </submittedName>
</protein>
<accession>A0A8J1UVC6</accession>